<organism evidence="1 2">
    <name type="scientific">Legionella norrlandica</name>
    <dbReference type="NCBI Taxonomy" id="1498499"/>
    <lineage>
        <taxon>Bacteria</taxon>
        <taxon>Pseudomonadati</taxon>
        <taxon>Pseudomonadota</taxon>
        <taxon>Gammaproteobacteria</taxon>
        <taxon>Legionellales</taxon>
        <taxon>Legionellaceae</taxon>
        <taxon>Legionella</taxon>
    </lineage>
</organism>
<dbReference type="OrthoDB" id="5643032at2"/>
<reference evidence="1 2" key="1">
    <citation type="submission" date="2014-05" db="EMBL/GenBank/DDBJ databases">
        <authorList>
            <person name="Rizzardi K."/>
            <person name="Winiecka-Krusnell J."/>
            <person name="Ramliden M."/>
            <person name="Alm E."/>
            <person name="Andersson S."/>
            <person name="Byfors S."/>
        </authorList>
    </citation>
    <scope>NUCLEOTIDE SEQUENCE [LARGE SCALE GENOMIC DNA]</scope>
    <source>
        <strain evidence="1 2">LEGN</strain>
    </source>
</reference>
<gene>
    <name evidence="1" type="ORF">EP47_06315</name>
</gene>
<accession>A0A0A2SRR4</accession>
<dbReference type="AlphaFoldDB" id="A0A0A2SRR4"/>
<proteinExistence type="predicted"/>
<evidence type="ECO:0000313" key="1">
    <source>
        <dbReference type="EMBL" id="KGP62381.1"/>
    </source>
</evidence>
<protein>
    <submittedName>
        <fullName evidence="1">Uncharacterized protein</fullName>
    </submittedName>
</protein>
<comment type="caution">
    <text evidence="1">The sequence shown here is derived from an EMBL/GenBank/DDBJ whole genome shotgun (WGS) entry which is preliminary data.</text>
</comment>
<dbReference type="Proteomes" id="UP000054422">
    <property type="component" value="Unassembled WGS sequence"/>
</dbReference>
<sequence length="175" mass="19978">MVAKVNKASFIEEKHQPKLIDTPIKSEKSYAERIFDAVTSGRLNNNQMANLARKNHAKESLIQFINERPEDEKQKILKEVFEKNSNLNRFFSVQRGFFKTNTNSGSFKILNKMKQISIGSNVIPIKSIPLSEVRESSTNHSSLSIFAHPQPQSDNNQIPARRQWGNLSTRPTIIL</sequence>
<evidence type="ECO:0000313" key="2">
    <source>
        <dbReference type="Proteomes" id="UP000054422"/>
    </source>
</evidence>
<name>A0A0A2SRR4_9GAMM</name>
<dbReference type="EMBL" id="JNCF01000073">
    <property type="protein sequence ID" value="KGP62381.1"/>
    <property type="molecule type" value="Genomic_DNA"/>
</dbReference>
<dbReference type="RefSeq" id="WP_035891155.1">
    <property type="nucleotide sequence ID" value="NZ_JNCF01000073.1"/>
</dbReference>
<keyword evidence="2" id="KW-1185">Reference proteome</keyword>